<dbReference type="InterPro" id="IPR035892">
    <property type="entry name" value="C2_domain_sf"/>
</dbReference>
<evidence type="ECO:0000313" key="5">
    <source>
        <dbReference type="Proteomes" id="UP001187415"/>
    </source>
</evidence>
<feature type="compositionally biased region" description="Basic residues" evidence="2">
    <location>
        <begin position="258"/>
        <end position="267"/>
    </location>
</feature>
<dbReference type="CDD" id="cd08408">
    <property type="entry name" value="C2B_Synaptotagmin-14_16"/>
    <property type="match status" value="1"/>
</dbReference>
<feature type="compositionally biased region" description="Polar residues" evidence="2">
    <location>
        <begin position="158"/>
        <end position="173"/>
    </location>
</feature>
<feature type="compositionally biased region" description="Acidic residues" evidence="2">
    <location>
        <begin position="200"/>
        <end position="220"/>
    </location>
</feature>
<protein>
    <recommendedName>
        <fullName evidence="3">C2 domain-containing protein</fullName>
    </recommendedName>
</protein>
<name>A0AA88NBT9_CHASR</name>
<dbReference type="Gene3D" id="2.60.40.150">
    <property type="entry name" value="C2 domain"/>
    <property type="match status" value="2"/>
</dbReference>
<evidence type="ECO:0000259" key="3">
    <source>
        <dbReference type="PROSITE" id="PS50004"/>
    </source>
</evidence>
<evidence type="ECO:0000313" key="4">
    <source>
        <dbReference type="EMBL" id="KAK2856064.1"/>
    </source>
</evidence>
<feature type="domain" description="C2" evidence="3">
    <location>
        <begin position="421"/>
        <end position="540"/>
    </location>
</feature>
<dbReference type="PANTHER" id="PTHR46129">
    <property type="entry name" value="SYNAPTOTAGMIN 14, ISOFORM D"/>
    <property type="match status" value="1"/>
</dbReference>
<comment type="similarity">
    <text evidence="1">Belongs to the synaptotagmin family.</text>
</comment>
<gene>
    <name evidence="4" type="ORF">Q5P01_004799</name>
</gene>
<dbReference type="SUPFAM" id="SSF49562">
    <property type="entry name" value="C2 domain (Calcium/lipid-binding domain, CaLB)"/>
    <property type="match status" value="2"/>
</dbReference>
<feature type="compositionally biased region" description="Polar residues" evidence="2">
    <location>
        <begin position="307"/>
        <end position="331"/>
    </location>
</feature>
<sequence>MAFFKSFQQNLPSVNITSIFDSVSSRVDDLANAVSDATYAVSDQLTEQVTTIINKVQEEEEGENTCRGQESGQTGTAQEGKASAGVGMEGRVLACKKTEAELAEEDKRKKEEEEQRANREQRRRERKEKQLQRNKEESQEGGKEEEADASQKEEDSSGQDTKANNSGRQSAAQHASDDYVENPHSNGPEIERRLSKDERDEQEELEDSPEKEEEDEEEADISTLSPAKKKESGKKKGKSTKEDSKKAEKASDAEKKKGKDKKSRKKKSNQEGVLSESEEDRGPEAVAQQDTTSAWSSKRKPSAEQGGYSSEASSERANSIQRIKADSSLNELQPPPYQDDSSTNCVTSRSRSERGVSRGSCPQRCESPRCSSEASEDQDSESYLNKGCEEDIPSDSTAVLGPEGGSGLQLPTAYEPEPLGKYGTLDVAFEYDSGEQWLAVTVTAATDIPALKQMGNISWQVHLVLLPTKKQRAKTGVQKGPCPVFTETFKFSRVEQEALGDYAVRFRLYSIRRMKKEKVLGEKVFYLTKLNLQGKMALPVTLEPGSELTGCGSLVSVSRSAGALSYRSTEDSSLPEILLGLIYNSATGRLSAEVVQGSHFKTTASDKPVNGLFCCIKHFVGGQLYIMRDTYVKLTMLDSKGKEMSKCKTAVCRGQLNPTYKETFVFQVALFQLSEVSLVVSVFCRRSSMRPRERLGWVSLGLNSTTEEQQAHWTEMKEAEGQQICHWHTLTNT</sequence>
<dbReference type="CDD" id="cd08389">
    <property type="entry name" value="C2A_Synaptotagmin-14_16"/>
    <property type="match status" value="1"/>
</dbReference>
<proteinExistence type="inferred from homology"/>
<dbReference type="SMART" id="SM00239">
    <property type="entry name" value="C2"/>
    <property type="match status" value="2"/>
</dbReference>
<dbReference type="PROSITE" id="PS50004">
    <property type="entry name" value="C2"/>
    <property type="match status" value="2"/>
</dbReference>
<feature type="region of interest" description="Disordered" evidence="2">
    <location>
        <begin position="58"/>
        <end position="85"/>
    </location>
</feature>
<dbReference type="Proteomes" id="UP001187415">
    <property type="component" value="Unassembled WGS sequence"/>
</dbReference>
<feature type="domain" description="C2" evidence="3">
    <location>
        <begin position="573"/>
        <end position="728"/>
    </location>
</feature>
<feature type="compositionally biased region" description="Basic and acidic residues" evidence="2">
    <location>
        <begin position="101"/>
        <end position="155"/>
    </location>
</feature>
<reference evidence="4" key="1">
    <citation type="submission" date="2023-07" db="EMBL/GenBank/DDBJ databases">
        <title>Chromosome-level Genome Assembly of Striped Snakehead (Channa striata).</title>
        <authorList>
            <person name="Liu H."/>
        </authorList>
    </citation>
    <scope>NUCLEOTIDE SEQUENCE</scope>
    <source>
        <strain evidence="4">Gz</strain>
        <tissue evidence="4">Muscle</tissue>
    </source>
</reference>
<evidence type="ECO:0000256" key="1">
    <source>
        <dbReference type="ARBA" id="ARBA00006996"/>
    </source>
</evidence>
<feature type="compositionally biased region" description="Basic and acidic residues" evidence="2">
    <location>
        <begin position="239"/>
        <end position="257"/>
    </location>
</feature>
<keyword evidence="5" id="KW-1185">Reference proteome</keyword>
<feature type="region of interest" description="Disordered" evidence="2">
    <location>
        <begin position="101"/>
        <end position="413"/>
    </location>
</feature>
<dbReference type="InterPro" id="IPR000008">
    <property type="entry name" value="C2_dom"/>
</dbReference>
<dbReference type="EMBL" id="JAUPFM010000003">
    <property type="protein sequence ID" value="KAK2856064.1"/>
    <property type="molecule type" value="Genomic_DNA"/>
</dbReference>
<evidence type="ECO:0000256" key="2">
    <source>
        <dbReference type="SAM" id="MobiDB-lite"/>
    </source>
</evidence>
<feature type="compositionally biased region" description="Polar residues" evidence="2">
    <location>
        <begin position="66"/>
        <end position="77"/>
    </location>
</feature>
<feature type="compositionally biased region" description="Basic and acidic residues" evidence="2">
    <location>
        <begin position="189"/>
        <end position="199"/>
    </location>
</feature>
<dbReference type="PANTHER" id="PTHR46129:SF1">
    <property type="entry name" value="SYNAPTOTAGMIN XIVB ISOFORM X1"/>
    <property type="match status" value="1"/>
</dbReference>
<dbReference type="GO" id="GO:0005543">
    <property type="term" value="F:phospholipid binding"/>
    <property type="evidence" value="ECO:0007669"/>
    <property type="project" value="TreeGrafter"/>
</dbReference>
<dbReference type="InterPro" id="IPR043541">
    <property type="entry name" value="SYT14/14L/16"/>
</dbReference>
<comment type="caution">
    <text evidence="4">The sequence shown here is derived from an EMBL/GenBank/DDBJ whole genome shotgun (WGS) entry which is preliminary data.</text>
</comment>
<dbReference type="Pfam" id="PF00168">
    <property type="entry name" value="C2"/>
    <property type="match status" value="2"/>
</dbReference>
<organism evidence="4 5">
    <name type="scientific">Channa striata</name>
    <name type="common">Snakehead murrel</name>
    <name type="synonym">Ophicephalus striatus</name>
    <dbReference type="NCBI Taxonomy" id="64152"/>
    <lineage>
        <taxon>Eukaryota</taxon>
        <taxon>Metazoa</taxon>
        <taxon>Chordata</taxon>
        <taxon>Craniata</taxon>
        <taxon>Vertebrata</taxon>
        <taxon>Euteleostomi</taxon>
        <taxon>Actinopterygii</taxon>
        <taxon>Neopterygii</taxon>
        <taxon>Teleostei</taxon>
        <taxon>Neoteleostei</taxon>
        <taxon>Acanthomorphata</taxon>
        <taxon>Anabantaria</taxon>
        <taxon>Anabantiformes</taxon>
        <taxon>Channoidei</taxon>
        <taxon>Channidae</taxon>
        <taxon>Channa</taxon>
    </lineage>
</organism>
<accession>A0AA88NBT9</accession>
<dbReference type="AlphaFoldDB" id="A0AA88NBT9"/>